<dbReference type="EMBL" id="CP061800">
    <property type="protein sequence ID" value="QTA89498.1"/>
    <property type="molecule type" value="Genomic_DNA"/>
</dbReference>
<dbReference type="AlphaFoldDB" id="A0A975BPZ7"/>
<sequence>MCHPFLNFNFDSVPRSEYFPIFAKMIQAALVCIQNRNTAFIFLFRKIPSFEKIILFCFMYRKESNASRGKTAF</sequence>
<dbReference type="Proteomes" id="UP000663722">
    <property type="component" value="Chromosome"/>
</dbReference>
<evidence type="ECO:0000313" key="2">
    <source>
        <dbReference type="Proteomes" id="UP000663722"/>
    </source>
</evidence>
<proteinExistence type="predicted"/>
<evidence type="ECO:0000313" key="1">
    <source>
        <dbReference type="EMBL" id="QTA89498.1"/>
    </source>
</evidence>
<accession>A0A975BPZ7</accession>
<reference evidence="1" key="1">
    <citation type="journal article" date="2021" name="Microb. Physiol.">
        <title>Proteogenomic Insights into the Physiology of Marine, Sulfate-Reducing, Filamentous Desulfonema limicola and Desulfonema magnum.</title>
        <authorList>
            <person name="Schnaars V."/>
            <person name="Wohlbrand L."/>
            <person name="Scheve S."/>
            <person name="Hinrichs C."/>
            <person name="Reinhardt R."/>
            <person name="Rabus R."/>
        </authorList>
    </citation>
    <scope>NUCLEOTIDE SEQUENCE</scope>
    <source>
        <strain evidence="1">4be13</strain>
    </source>
</reference>
<organism evidence="1 2">
    <name type="scientific">Desulfonema magnum</name>
    <dbReference type="NCBI Taxonomy" id="45655"/>
    <lineage>
        <taxon>Bacteria</taxon>
        <taxon>Pseudomonadati</taxon>
        <taxon>Thermodesulfobacteriota</taxon>
        <taxon>Desulfobacteria</taxon>
        <taxon>Desulfobacterales</taxon>
        <taxon>Desulfococcaceae</taxon>
        <taxon>Desulfonema</taxon>
    </lineage>
</organism>
<gene>
    <name evidence="1" type="ORF">dnm_055540</name>
</gene>
<keyword evidence="2" id="KW-1185">Reference proteome</keyword>
<name>A0A975BPZ7_9BACT</name>
<protein>
    <submittedName>
        <fullName evidence="1">Uncharacterized protein</fullName>
    </submittedName>
</protein>
<dbReference type="KEGG" id="dmm:dnm_055540"/>